<organism evidence="4 5">
    <name type="scientific">Actinoallomurus vinaceus</name>
    <dbReference type="NCBI Taxonomy" id="1080074"/>
    <lineage>
        <taxon>Bacteria</taxon>
        <taxon>Bacillati</taxon>
        <taxon>Actinomycetota</taxon>
        <taxon>Actinomycetes</taxon>
        <taxon>Streptosporangiales</taxon>
        <taxon>Thermomonosporaceae</taxon>
        <taxon>Actinoallomurus</taxon>
    </lineage>
</organism>
<dbReference type="Gene3D" id="1.10.1780.10">
    <property type="entry name" value="Clp, N-terminal domain"/>
    <property type="match status" value="1"/>
</dbReference>
<dbReference type="PROSITE" id="PS51903">
    <property type="entry name" value="CLP_R"/>
    <property type="match status" value="1"/>
</dbReference>
<evidence type="ECO:0000256" key="2">
    <source>
        <dbReference type="SAM" id="MobiDB-lite"/>
    </source>
</evidence>
<dbReference type="PANTHER" id="PTHR47016:SF5">
    <property type="entry name" value="CLP DOMAIN SUPERFAMILY PROTEIN"/>
    <property type="match status" value="1"/>
</dbReference>
<dbReference type="PANTHER" id="PTHR47016">
    <property type="entry name" value="ATP-DEPENDENT CLP PROTEASE ATP-BINDING SUBUNIT CLPT1, CHLOROPLASTIC"/>
    <property type="match status" value="1"/>
</dbReference>
<comment type="caution">
    <text evidence="4">The sequence shown here is derived from an EMBL/GenBank/DDBJ whole genome shotgun (WGS) entry which is preliminary data.</text>
</comment>
<name>A0ABP8UKY3_9ACTN</name>
<proteinExistence type="predicted"/>
<feature type="region of interest" description="Disordered" evidence="2">
    <location>
        <begin position="154"/>
        <end position="179"/>
    </location>
</feature>
<dbReference type="Proteomes" id="UP001501442">
    <property type="component" value="Unassembled WGS sequence"/>
</dbReference>
<keyword evidence="5" id="KW-1185">Reference proteome</keyword>
<feature type="domain" description="Clp R" evidence="3">
    <location>
        <begin position="13"/>
        <end position="156"/>
    </location>
</feature>
<dbReference type="InterPro" id="IPR044217">
    <property type="entry name" value="CLPT1/2"/>
</dbReference>
<evidence type="ECO:0000259" key="3">
    <source>
        <dbReference type="PROSITE" id="PS51903"/>
    </source>
</evidence>
<dbReference type="InterPro" id="IPR004176">
    <property type="entry name" value="Clp_R_N"/>
</dbReference>
<accession>A0ABP8UKY3</accession>
<dbReference type="InterPro" id="IPR036628">
    <property type="entry name" value="Clp_N_dom_sf"/>
</dbReference>
<sequence>MAGALPAEVVHVFERFADTARRVVVHAQEEALALEHGHIGTEHLLLGLLRGDTDGAVRALAAAGVDLDTARRDVEDIVGRGSREPERDIPFTRRAKKVLELSLREALQFGDDYIGSEHILLGLIRESDGVGARVLQRRGVDAAELRSAVILDLRSRRTGRPEPSPREAAAEKGPPGERPIEAAIEALGERLTAIEHRLERIERLLRDGSGPGDA</sequence>
<dbReference type="Pfam" id="PF02861">
    <property type="entry name" value="Clp_N"/>
    <property type="match status" value="1"/>
</dbReference>
<keyword evidence="1" id="KW-0677">Repeat</keyword>
<reference evidence="5" key="1">
    <citation type="journal article" date="2019" name="Int. J. Syst. Evol. Microbiol.">
        <title>The Global Catalogue of Microorganisms (GCM) 10K type strain sequencing project: providing services to taxonomists for standard genome sequencing and annotation.</title>
        <authorList>
            <consortium name="The Broad Institute Genomics Platform"/>
            <consortium name="The Broad Institute Genome Sequencing Center for Infectious Disease"/>
            <person name="Wu L."/>
            <person name="Ma J."/>
        </authorList>
    </citation>
    <scope>NUCLEOTIDE SEQUENCE [LARGE SCALE GENOMIC DNA]</scope>
    <source>
        <strain evidence="5">JCM 17939</strain>
    </source>
</reference>
<dbReference type="SUPFAM" id="SSF81923">
    <property type="entry name" value="Double Clp-N motif"/>
    <property type="match status" value="1"/>
</dbReference>
<evidence type="ECO:0000256" key="1">
    <source>
        <dbReference type="PROSITE-ProRule" id="PRU01251"/>
    </source>
</evidence>
<evidence type="ECO:0000313" key="5">
    <source>
        <dbReference type="Proteomes" id="UP001501442"/>
    </source>
</evidence>
<evidence type="ECO:0000313" key="4">
    <source>
        <dbReference type="EMBL" id="GAA4634333.1"/>
    </source>
</evidence>
<gene>
    <name evidence="4" type="ORF">GCM10023196_075430</name>
</gene>
<protein>
    <recommendedName>
        <fullName evidence="3">Clp R domain-containing protein</fullName>
    </recommendedName>
</protein>
<dbReference type="EMBL" id="BAABHK010000013">
    <property type="protein sequence ID" value="GAA4634333.1"/>
    <property type="molecule type" value="Genomic_DNA"/>
</dbReference>